<gene>
    <name evidence="1" type="ORF">I7I51_02501</name>
</gene>
<sequence>MSSILSVSSRVVEHAPQTLHLFAFGTGDRVHWVLFAPNRTAEHKENPSAEVASGYSTRRMDGWFEGGKDNAKVSGLCRCFTGSAKKVSQKLYKKRIQLDVNPEKRGTVCQDDDIGSLKKNRISIDIKTIACPKTYHSAPRLVKTWE</sequence>
<accession>A0A8A1M9W6</accession>
<dbReference type="EMBL" id="CP069112">
    <property type="protein sequence ID" value="QSS62761.1"/>
    <property type="molecule type" value="Genomic_DNA"/>
</dbReference>
<evidence type="ECO:0000313" key="1">
    <source>
        <dbReference type="EMBL" id="QSS62761.1"/>
    </source>
</evidence>
<name>A0A8A1M9W6_AJECA</name>
<dbReference type="VEuPathDB" id="FungiDB:I7I51_02501"/>
<evidence type="ECO:0000313" key="2">
    <source>
        <dbReference type="Proteomes" id="UP000663671"/>
    </source>
</evidence>
<organism evidence="1 2">
    <name type="scientific">Ajellomyces capsulatus</name>
    <name type="common">Darling's disease fungus</name>
    <name type="synonym">Histoplasma capsulatum</name>
    <dbReference type="NCBI Taxonomy" id="5037"/>
    <lineage>
        <taxon>Eukaryota</taxon>
        <taxon>Fungi</taxon>
        <taxon>Dikarya</taxon>
        <taxon>Ascomycota</taxon>
        <taxon>Pezizomycotina</taxon>
        <taxon>Eurotiomycetes</taxon>
        <taxon>Eurotiomycetidae</taxon>
        <taxon>Onygenales</taxon>
        <taxon>Ajellomycetaceae</taxon>
        <taxon>Histoplasma</taxon>
    </lineage>
</organism>
<proteinExistence type="predicted"/>
<protein>
    <submittedName>
        <fullName evidence="1">Uncharacterized protein</fullName>
    </submittedName>
</protein>
<dbReference type="Proteomes" id="UP000663671">
    <property type="component" value="Chromosome 7"/>
</dbReference>
<dbReference type="AlphaFoldDB" id="A0A8A1M9W6"/>
<reference evidence="1" key="1">
    <citation type="submission" date="2021-01" db="EMBL/GenBank/DDBJ databases">
        <title>Chromosome-level genome assembly of a human fungal pathogen reveals clustering of transcriptionally co-regulated genes.</title>
        <authorList>
            <person name="Voorhies M."/>
            <person name="Cohen S."/>
            <person name="Shea T.P."/>
            <person name="Petrus S."/>
            <person name="Munoz J.F."/>
            <person name="Poplawski S."/>
            <person name="Goldman W.E."/>
            <person name="Michael T."/>
            <person name="Cuomo C.A."/>
            <person name="Sil A."/>
            <person name="Beyhan S."/>
        </authorList>
    </citation>
    <scope>NUCLEOTIDE SEQUENCE</scope>
    <source>
        <strain evidence="1">WU24</strain>
    </source>
</reference>
<dbReference type="OrthoDB" id="10519851at2759"/>